<keyword evidence="3" id="KW-1185">Reference proteome</keyword>
<feature type="chain" id="PRO_5045280782" evidence="1">
    <location>
        <begin position="25"/>
        <end position="159"/>
    </location>
</feature>
<protein>
    <submittedName>
        <fullName evidence="2">Uncharacterized protein</fullName>
    </submittedName>
</protein>
<reference evidence="2 3" key="1">
    <citation type="journal article" date="2024" name="Commun. Biol.">
        <title>Comparative genomic analysis of thermophilic fungi reveals convergent evolutionary adaptations and gene losses.</title>
        <authorList>
            <person name="Steindorff A.S."/>
            <person name="Aguilar-Pontes M.V."/>
            <person name="Robinson A.J."/>
            <person name="Andreopoulos B."/>
            <person name="LaButti K."/>
            <person name="Kuo A."/>
            <person name="Mondo S."/>
            <person name="Riley R."/>
            <person name="Otillar R."/>
            <person name="Haridas S."/>
            <person name="Lipzen A."/>
            <person name="Grimwood J."/>
            <person name="Schmutz J."/>
            <person name="Clum A."/>
            <person name="Reid I.D."/>
            <person name="Moisan M.C."/>
            <person name="Butler G."/>
            <person name="Nguyen T.T.M."/>
            <person name="Dewar K."/>
            <person name="Conant G."/>
            <person name="Drula E."/>
            <person name="Henrissat B."/>
            <person name="Hansel C."/>
            <person name="Singer S."/>
            <person name="Hutchinson M.I."/>
            <person name="de Vries R.P."/>
            <person name="Natvig D.O."/>
            <person name="Powell A.J."/>
            <person name="Tsang A."/>
            <person name="Grigoriev I.V."/>
        </authorList>
    </citation>
    <scope>NUCLEOTIDE SEQUENCE [LARGE SCALE GENOMIC DNA]</scope>
    <source>
        <strain evidence="2 3">ATCC 24622</strain>
    </source>
</reference>
<dbReference type="Proteomes" id="UP001586593">
    <property type="component" value="Unassembled WGS sequence"/>
</dbReference>
<gene>
    <name evidence="2" type="ORF">VTK73DRAFT_5554</name>
</gene>
<evidence type="ECO:0000313" key="2">
    <source>
        <dbReference type="EMBL" id="KAL1880541.1"/>
    </source>
</evidence>
<organism evidence="2 3">
    <name type="scientific">Phialemonium thermophilum</name>
    <dbReference type="NCBI Taxonomy" id="223376"/>
    <lineage>
        <taxon>Eukaryota</taxon>
        <taxon>Fungi</taxon>
        <taxon>Dikarya</taxon>
        <taxon>Ascomycota</taxon>
        <taxon>Pezizomycotina</taxon>
        <taxon>Sordariomycetes</taxon>
        <taxon>Sordariomycetidae</taxon>
        <taxon>Cephalothecales</taxon>
        <taxon>Cephalothecaceae</taxon>
        <taxon>Phialemonium</taxon>
    </lineage>
</organism>
<keyword evidence="1" id="KW-0732">Signal</keyword>
<name>A0ABR3XY24_9PEZI</name>
<sequence>MYLHGYRAVITTILFAQWLRPGQAQPQAAPCADIENIIGDLGFVQGDLGPAVTSPVLRQLAAAVETSVLDLNALLEAIPACSGSKTVKRQNSAVCNALAKVTADLAQVASAWAQVLSATNLPRTFDVNGLVPFLDDAVNQSLPLVQAALAQSDGCAQLN</sequence>
<accession>A0ABR3XY24</accession>
<comment type="caution">
    <text evidence="2">The sequence shown here is derived from an EMBL/GenBank/DDBJ whole genome shotgun (WGS) entry which is preliminary data.</text>
</comment>
<evidence type="ECO:0000313" key="3">
    <source>
        <dbReference type="Proteomes" id="UP001586593"/>
    </source>
</evidence>
<evidence type="ECO:0000256" key="1">
    <source>
        <dbReference type="SAM" id="SignalP"/>
    </source>
</evidence>
<feature type="signal peptide" evidence="1">
    <location>
        <begin position="1"/>
        <end position="24"/>
    </location>
</feature>
<proteinExistence type="predicted"/>
<dbReference type="EMBL" id="JAZHXJ010000031">
    <property type="protein sequence ID" value="KAL1880541.1"/>
    <property type="molecule type" value="Genomic_DNA"/>
</dbReference>